<dbReference type="SMART" id="SM00304">
    <property type="entry name" value="HAMP"/>
    <property type="match status" value="1"/>
</dbReference>
<dbReference type="PROSITE" id="PS50112">
    <property type="entry name" value="PAS"/>
    <property type="match status" value="1"/>
</dbReference>
<comment type="caution">
    <text evidence="7">The sequence shown here is derived from an EMBL/GenBank/DDBJ whole genome shotgun (WGS) entry which is preliminary data.</text>
</comment>
<evidence type="ECO:0000259" key="6">
    <source>
        <dbReference type="PROSITE" id="PS50887"/>
    </source>
</evidence>
<dbReference type="AlphaFoldDB" id="A0AAJ0UFF5"/>
<dbReference type="CDD" id="cd01949">
    <property type="entry name" value="GGDEF"/>
    <property type="match status" value="1"/>
</dbReference>
<dbReference type="InterPro" id="IPR013656">
    <property type="entry name" value="PAS_4"/>
</dbReference>
<dbReference type="PROSITE" id="PS50887">
    <property type="entry name" value="GGDEF"/>
    <property type="match status" value="1"/>
</dbReference>
<dbReference type="InterPro" id="IPR052155">
    <property type="entry name" value="Biofilm_reg_signaling"/>
</dbReference>
<dbReference type="SUPFAM" id="SSF158472">
    <property type="entry name" value="HAMP domain-like"/>
    <property type="match status" value="1"/>
</dbReference>
<feature type="domain" description="EAL" evidence="4">
    <location>
        <begin position="939"/>
        <end position="1193"/>
    </location>
</feature>
<dbReference type="InterPro" id="IPR000700">
    <property type="entry name" value="PAS-assoc_C"/>
</dbReference>
<evidence type="ECO:0000256" key="1">
    <source>
        <dbReference type="SAM" id="Phobius"/>
    </source>
</evidence>
<reference evidence="7" key="2">
    <citation type="journal article" date="2020" name="Microorganisms">
        <title>Osmotic Adaptation and Compatible Solute Biosynthesis of Phototrophic Bacteria as Revealed from Genome Analyses.</title>
        <authorList>
            <person name="Imhoff J.F."/>
            <person name="Rahn T."/>
            <person name="Kunzel S."/>
            <person name="Keller A."/>
            <person name="Neulinger S.C."/>
        </authorList>
    </citation>
    <scope>NUCLEOTIDE SEQUENCE</scope>
    <source>
        <strain evidence="7">DSM 4395</strain>
    </source>
</reference>
<dbReference type="CDD" id="cd01948">
    <property type="entry name" value="EAL"/>
    <property type="match status" value="1"/>
</dbReference>
<dbReference type="PROSITE" id="PS50885">
    <property type="entry name" value="HAMP"/>
    <property type="match status" value="1"/>
</dbReference>
<dbReference type="NCBIfam" id="TIGR00229">
    <property type="entry name" value="sensory_box"/>
    <property type="match status" value="3"/>
</dbReference>
<dbReference type="InterPro" id="IPR029787">
    <property type="entry name" value="Nucleotide_cyclase"/>
</dbReference>
<dbReference type="SMART" id="SM00267">
    <property type="entry name" value="GGDEF"/>
    <property type="match status" value="1"/>
</dbReference>
<dbReference type="InterPro" id="IPR001633">
    <property type="entry name" value="EAL_dom"/>
</dbReference>
<feature type="domain" description="PAC" evidence="3">
    <location>
        <begin position="311"/>
        <end position="363"/>
    </location>
</feature>
<evidence type="ECO:0000259" key="5">
    <source>
        <dbReference type="PROSITE" id="PS50885"/>
    </source>
</evidence>
<dbReference type="InterPro" id="IPR003660">
    <property type="entry name" value="HAMP_dom"/>
</dbReference>
<accession>A0AAJ0UFF5</accession>
<dbReference type="SMART" id="SM00091">
    <property type="entry name" value="PAS"/>
    <property type="match status" value="3"/>
</dbReference>
<dbReference type="GO" id="GO:0007165">
    <property type="term" value="P:signal transduction"/>
    <property type="evidence" value="ECO:0007669"/>
    <property type="project" value="InterPro"/>
</dbReference>
<dbReference type="PANTHER" id="PTHR44757">
    <property type="entry name" value="DIGUANYLATE CYCLASE DGCP"/>
    <property type="match status" value="1"/>
</dbReference>
<dbReference type="CDD" id="cd00130">
    <property type="entry name" value="PAS"/>
    <property type="match status" value="3"/>
</dbReference>
<dbReference type="SUPFAM" id="SSF141868">
    <property type="entry name" value="EAL domain-like"/>
    <property type="match status" value="1"/>
</dbReference>
<dbReference type="Gene3D" id="6.10.340.10">
    <property type="match status" value="1"/>
</dbReference>
<keyword evidence="1" id="KW-0812">Transmembrane</keyword>
<dbReference type="NCBIfam" id="TIGR00254">
    <property type="entry name" value="GGDEF"/>
    <property type="match status" value="1"/>
</dbReference>
<name>A0AAJ0UFF5_HALSE</name>
<evidence type="ECO:0000259" key="2">
    <source>
        <dbReference type="PROSITE" id="PS50112"/>
    </source>
</evidence>
<dbReference type="InterPro" id="IPR000160">
    <property type="entry name" value="GGDEF_dom"/>
</dbReference>
<sequence>MKLLHLSIASILGSALGLLLLLAITLQSHAKLEAAKTEVNELFALRHRIDDLSVASDNLLLFGAGPELWRRLRADAEDIQRRLQVRGRQHSEALKAAHRVQVLIEAVAHRVAPASSEPLPMPERTRIILSQIASHGVVLDTALDALLRERRHAIAQEANQIALRLAGSAILFGLLCISAFGLLYWRVAAPVRSLTQTVERIHQGDLNARATVQGGDELARLAAALNRMLDHREASARRLRQYRELVEGSEDLMAIADDQYRYLLVNQAYAQRFGRDRAEIEGAYLWDVLGRAYFDDVMKAKLDGCLAGHIQRFETERLDRDGHPLQLLARYFPIEAQTPSMRQVVAVITDISAFKQVETQLREQSQLLDIAGRVGRIGGWRVDLATDQTQWSDVVAEIHGVPKGFAPSAEEGIAFYAPEDLATIQRVFTACAERGIPYLEDLRIINTQGERVWVRTTGEAVYDEHGTISAVQGAFQDISARKSAELEAEALSERLRTTLESITDGFFALDRDWRFAYLNREAARLLQQPREHLLGKPFWQCYPEAIGTRIESAYRRAMLTQETVTFEEYYRPFSTWFEIRAFPSQEGLAVYFQDVTEQHRMVRRLQAQKAALRQSRDQLAELVQTRKALIDSLPAHIALLDADGRIIEVNDSWRHFAAQNDFPDASAGAGMNYLEVCAHASGEFSEEAPIIAHDLRSLLAGEQDSFALEYPCHSPHEQRWFRMAANRLRQSGEEHATEDESQRRNGAVVMHVDITERKLAELQLDQLVHRDRLTHLLTRDGFTEALAKRLAEHERPAESALLALFDIKDLRDVNDSHGFETGDQLLIEIARWLERQAGKGGLVGRIAGDEFSIFLCGAPGLEPSHQIEALIAITEQCFLLPTIGIEIDIDLGYTLVGEQRCSAETLLHQAELALFQQRQQGTDTAIAYNAELDRQVHERIALTQDLRTALYEEQFELHFQPKVNLATGELVACEALLRWNHPRRGLQPPGLFIPIAEQSQLIGAIGDWALHDACRLLREWQQSGLNVVSIAVNVSLIQFRTPDFPQAVRAILRQFEIAPSALTLEITESVFAEASETLLEQLDALRAFGIRLSLDDFGTGYSSLAYLQRYPFDEIKVDRCFVARVREDRYSRTVLQAIKGIADALGAELIAEGIETEAVQQALIELGYQFGQGYLFSVPLENEDFRWLLEQGSRLPLKTPKTHRPETSA</sequence>
<dbReference type="Pfam" id="PF08447">
    <property type="entry name" value="PAS_3"/>
    <property type="match status" value="1"/>
</dbReference>
<dbReference type="InterPro" id="IPR035919">
    <property type="entry name" value="EAL_sf"/>
</dbReference>
<dbReference type="Proteomes" id="UP001296967">
    <property type="component" value="Unassembled WGS sequence"/>
</dbReference>
<dbReference type="Gene3D" id="3.20.20.450">
    <property type="entry name" value="EAL domain"/>
    <property type="match status" value="1"/>
</dbReference>
<feature type="transmembrane region" description="Helical" evidence="1">
    <location>
        <begin position="161"/>
        <end position="185"/>
    </location>
</feature>
<dbReference type="SUPFAM" id="SSF55785">
    <property type="entry name" value="PYP-like sensor domain (PAS domain)"/>
    <property type="match status" value="4"/>
</dbReference>
<dbReference type="InterPro" id="IPR000014">
    <property type="entry name" value="PAS"/>
</dbReference>
<dbReference type="InterPro" id="IPR043128">
    <property type="entry name" value="Rev_trsase/Diguanyl_cyclase"/>
</dbReference>
<evidence type="ECO:0000313" key="7">
    <source>
        <dbReference type="EMBL" id="MBK5929617.1"/>
    </source>
</evidence>
<dbReference type="PROSITE" id="PS50113">
    <property type="entry name" value="PAC"/>
    <property type="match status" value="2"/>
</dbReference>
<dbReference type="SUPFAM" id="SSF55073">
    <property type="entry name" value="Nucleotide cyclase"/>
    <property type="match status" value="1"/>
</dbReference>
<dbReference type="CDD" id="cd06225">
    <property type="entry name" value="HAMP"/>
    <property type="match status" value="1"/>
</dbReference>
<dbReference type="GO" id="GO:0016020">
    <property type="term" value="C:membrane"/>
    <property type="evidence" value="ECO:0007669"/>
    <property type="project" value="InterPro"/>
</dbReference>
<keyword evidence="8" id="KW-1185">Reference proteome</keyword>
<dbReference type="PROSITE" id="PS50883">
    <property type="entry name" value="EAL"/>
    <property type="match status" value="1"/>
</dbReference>
<evidence type="ECO:0000259" key="3">
    <source>
        <dbReference type="PROSITE" id="PS50113"/>
    </source>
</evidence>
<keyword evidence="1" id="KW-1133">Transmembrane helix</keyword>
<protein>
    <recommendedName>
        <fullName evidence="9">EAL domain-containing protein</fullName>
    </recommendedName>
</protein>
<dbReference type="Pfam" id="PF00672">
    <property type="entry name" value="HAMP"/>
    <property type="match status" value="1"/>
</dbReference>
<dbReference type="Pfam" id="PF00990">
    <property type="entry name" value="GGDEF"/>
    <property type="match status" value="1"/>
</dbReference>
<dbReference type="SMART" id="SM00052">
    <property type="entry name" value="EAL"/>
    <property type="match status" value="1"/>
</dbReference>
<dbReference type="InterPro" id="IPR035965">
    <property type="entry name" value="PAS-like_dom_sf"/>
</dbReference>
<dbReference type="Pfam" id="PF08448">
    <property type="entry name" value="PAS_4"/>
    <property type="match status" value="3"/>
</dbReference>
<evidence type="ECO:0000259" key="4">
    <source>
        <dbReference type="PROSITE" id="PS50883"/>
    </source>
</evidence>
<feature type="transmembrane region" description="Helical" evidence="1">
    <location>
        <begin position="6"/>
        <end position="26"/>
    </location>
</feature>
<keyword evidence="1" id="KW-0472">Membrane</keyword>
<gene>
    <name evidence="7" type="ORF">CCR82_03465</name>
</gene>
<feature type="domain" description="HAMP" evidence="5">
    <location>
        <begin position="185"/>
        <end position="237"/>
    </location>
</feature>
<feature type="domain" description="GGDEF" evidence="6">
    <location>
        <begin position="798"/>
        <end position="930"/>
    </location>
</feature>
<dbReference type="EMBL" id="NHSF01000019">
    <property type="protein sequence ID" value="MBK5929617.1"/>
    <property type="molecule type" value="Genomic_DNA"/>
</dbReference>
<dbReference type="Gene3D" id="3.30.70.270">
    <property type="match status" value="1"/>
</dbReference>
<organism evidence="7 8">
    <name type="scientific">Halochromatium salexigens</name>
    <name type="common">Chromatium salexigens</name>
    <dbReference type="NCBI Taxonomy" id="49447"/>
    <lineage>
        <taxon>Bacteria</taxon>
        <taxon>Pseudomonadati</taxon>
        <taxon>Pseudomonadota</taxon>
        <taxon>Gammaproteobacteria</taxon>
        <taxon>Chromatiales</taxon>
        <taxon>Chromatiaceae</taxon>
        <taxon>Halochromatium</taxon>
    </lineage>
</organism>
<dbReference type="InterPro" id="IPR001610">
    <property type="entry name" value="PAC"/>
</dbReference>
<feature type="domain" description="PAS" evidence="2">
    <location>
        <begin position="491"/>
        <end position="536"/>
    </location>
</feature>
<dbReference type="SMART" id="SM00086">
    <property type="entry name" value="PAC"/>
    <property type="match status" value="2"/>
</dbReference>
<proteinExistence type="predicted"/>
<dbReference type="Gene3D" id="3.30.450.20">
    <property type="entry name" value="PAS domain"/>
    <property type="match status" value="4"/>
</dbReference>
<reference evidence="7" key="1">
    <citation type="submission" date="2017-05" db="EMBL/GenBank/DDBJ databases">
        <authorList>
            <person name="Imhoff J.F."/>
            <person name="Rahn T."/>
            <person name="Kuenzel S."/>
            <person name="Neulinger S.C."/>
        </authorList>
    </citation>
    <scope>NUCLEOTIDE SEQUENCE</scope>
    <source>
        <strain evidence="7">DSM 4395</strain>
    </source>
</reference>
<feature type="domain" description="PAC" evidence="3">
    <location>
        <begin position="438"/>
        <end position="490"/>
    </location>
</feature>
<evidence type="ECO:0000313" key="8">
    <source>
        <dbReference type="Proteomes" id="UP001296967"/>
    </source>
</evidence>
<dbReference type="RefSeq" id="WP_201243974.1">
    <property type="nucleotide sequence ID" value="NZ_NHSF01000019.1"/>
</dbReference>
<dbReference type="PANTHER" id="PTHR44757:SF2">
    <property type="entry name" value="BIOFILM ARCHITECTURE MAINTENANCE PROTEIN MBAA"/>
    <property type="match status" value="1"/>
</dbReference>
<dbReference type="InterPro" id="IPR013655">
    <property type="entry name" value="PAS_fold_3"/>
</dbReference>
<dbReference type="Gene3D" id="2.10.70.100">
    <property type="match status" value="1"/>
</dbReference>
<evidence type="ECO:0008006" key="9">
    <source>
        <dbReference type="Google" id="ProtNLM"/>
    </source>
</evidence>
<dbReference type="Pfam" id="PF00563">
    <property type="entry name" value="EAL"/>
    <property type="match status" value="1"/>
</dbReference>